<dbReference type="EMBL" id="GBEZ01017173">
    <property type="protein sequence ID" value="JAC69141.1"/>
    <property type="molecule type" value="Transcribed_RNA"/>
</dbReference>
<accession>A0A061RF85</accession>
<protein>
    <submittedName>
        <fullName evidence="1">Uncharacterized protein</fullName>
    </submittedName>
</protein>
<reference evidence="1" key="1">
    <citation type="submission" date="2014-05" db="EMBL/GenBank/DDBJ databases">
        <title>The transcriptome of the halophilic microalga Tetraselmis sp. GSL018 isolated from the Great Salt Lake, Utah.</title>
        <authorList>
            <person name="Jinkerson R.E."/>
            <person name="D'Adamo S."/>
            <person name="Posewitz M.C."/>
        </authorList>
    </citation>
    <scope>NUCLEOTIDE SEQUENCE</scope>
    <source>
        <strain evidence="1">GSL018</strain>
    </source>
</reference>
<evidence type="ECO:0000313" key="1">
    <source>
        <dbReference type="EMBL" id="JAC69141.1"/>
    </source>
</evidence>
<proteinExistence type="predicted"/>
<gene>
    <name evidence="1" type="ORF">TSPGSL018_7075</name>
</gene>
<sequence>MDHNRRPPQVLEDGHQAGAEIFPGEIHLALPQFRIVVAEHAYLKLLLDSLHGLYAGLNLLLGPLGRNIDNNPTYSANNFQRRELFPVLNV</sequence>
<name>A0A061RF85_9CHLO</name>
<organism evidence="1">
    <name type="scientific">Tetraselmis sp. GSL018</name>
    <dbReference type="NCBI Taxonomy" id="582737"/>
    <lineage>
        <taxon>Eukaryota</taxon>
        <taxon>Viridiplantae</taxon>
        <taxon>Chlorophyta</taxon>
        <taxon>core chlorophytes</taxon>
        <taxon>Chlorodendrophyceae</taxon>
        <taxon>Chlorodendrales</taxon>
        <taxon>Chlorodendraceae</taxon>
        <taxon>Tetraselmis</taxon>
    </lineage>
</organism>
<dbReference type="AlphaFoldDB" id="A0A061RF85"/>